<proteinExistence type="predicted"/>
<dbReference type="Proteomes" id="UP000886653">
    <property type="component" value="Unassembled WGS sequence"/>
</dbReference>
<protein>
    <submittedName>
        <fullName evidence="2">Uncharacterized protein</fullName>
    </submittedName>
</protein>
<dbReference type="AlphaFoldDB" id="A0A9P6NX01"/>
<organism evidence="2 3">
    <name type="scientific">Cronartium quercuum f. sp. fusiforme G11</name>
    <dbReference type="NCBI Taxonomy" id="708437"/>
    <lineage>
        <taxon>Eukaryota</taxon>
        <taxon>Fungi</taxon>
        <taxon>Dikarya</taxon>
        <taxon>Basidiomycota</taxon>
        <taxon>Pucciniomycotina</taxon>
        <taxon>Pucciniomycetes</taxon>
        <taxon>Pucciniales</taxon>
        <taxon>Coleosporiaceae</taxon>
        <taxon>Cronartium</taxon>
    </lineage>
</organism>
<evidence type="ECO:0000256" key="1">
    <source>
        <dbReference type="SAM" id="MobiDB-lite"/>
    </source>
</evidence>
<feature type="compositionally biased region" description="Low complexity" evidence="1">
    <location>
        <begin position="207"/>
        <end position="220"/>
    </location>
</feature>
<feature type="region of interest" description="Disordered" evidence="1">
    <location>
        <begin position="207"/>
        <end position="239"/>
    </location>
</feature>
<keyword evidence="3" id="KW-1185">Reference proteome</keyword>
<gene>
    <name evidence="2" type="ORF">CROQUDRAFT_667739</name>
</gene>
<comment type="caution">
    <text evidence="2">The sequence shown here is derived from an EMBL/GenBank/DDBJ whole genome shotgun (WGS) entry which is preliminary data.</text>
</comment>
<evidence type="ECO:0000313" key="2">
    <source>
        <dbReference type="EMBL" id="KAG0151729.1"/>
    </source>
</evidence>
<reference evidence="2" key="1">
    <citation type="submission" date="2013-11" db="EMBL/GenBank/DDBJ databases">
        <title>Genome sequence of the fusiform rust pathogen reveals effectors for host alternation and coevolution with pine.</title>
        <authorList>
            <consortium name="DOE Joint Genome Institute"/>
            <person name="Smith K."/>
            <person name="Pendleton A."/>
            <person name="Kubisiak T."/>
            <person name="Anderson C."/>
            <person name="Salamov A."/>
            <person name="Aerts A."/>
            <person name="Riley R."/>
            <person name="Clum A."/>
            <person name="Lindquist E."/>
            <person name="Ence D."/>
            <person name="Campbell M."/>
            <person name="Kronenberg Z."/>
            <person name="Feau N."/>
            <person name="Dhillon B."/>
            <person name="Hamelin R."/>
            <person name="Burleigh J."/>
            <person name="Smith J."/>
            <person name="Yandell M."/>
            <person name="Nelson C."/>
            <person name="Grigoriev I."/>
            <person name="Davis J."/>
        </authorList>
    </citation>
    <scope>NUCLEOTIDE SEQUENCE</scope>
    <source>
        <strain evidence="2">G11</strain>
    </source>
</reference>
<feature type="compositionally biased region" description="Polar residues" evidence="1">
    <location>
        <begin position="229"/>
        <end position="239"/>
    </location>
</feature>
<name>A0A9P6NX01_9BASI</name>
<accession>A0A9P6NX01</accession>
<dbReference type="EMBL" id="MU167211">
    <property type="protein sequence ID" value="KAG0151729.1"/>
    <property type="molecule type" value="Genomic_DNA"/>
</dbReference>
<dbReference type="OrthoDB" id="6359816at2759"/>
<dbReference type="Gene3D" id="3.30.710.10">
    <property type="entry name" value="Potassium Channel Kv1.1, Chain A"/>
    <property type="match status" value="1"/>
</dbReference>
<sequence>MKETLKKTTFRWQNTTGIGDATRHEPLMNVSLYTVKTPKGKQNVKLEINPLGTPAYNAHYGQNRPVVSWKMNVGTTSSPDAFLDTSRTFTKTGPSDQAIIDLGSTTEFIETLEQSKDILVFTLFIRNYNDPDVSSLLQDRREHRDKVKNLSNLLGIHSQLFNDPCPETVRFVFPQRSGRMKYLYALETVLRSAKYFANLLDSQFSETSWQSSSDDMPSSSKKPRLEPSPHSTALPEQSTSIAQMESNLDPELEGDVAVEDEPVWWNGDSDDESDDPTHDIDEYEMPAERFKATVVVTDTPYPTYRALLKYMFSGSICFAPLRSTYLSEKRAARRKGEDFENLQTFIQNRSTKIMLTECELTPTSPKSIYVLADKLIMPELQKLAKHQILNSLTPSNIFNEIKTEMCIRYPELRACYIQYLQEHRNEAMSSETLQEIVIAALGKSGREIEDVLREVFQKSLTPIAPPPPPKLPMLVGHHHPLPIAYEGYPYPGVIDFEVDDTLSNPSEYLDGWAD</sequence>
<evidence type="ECO:0000313" key="3">
    <source>
        <dbReference type="Proteomes" id="UP000886653"/>
    </source>
</evidence>
<dbReference type="InterPro" id="IPR011333">
    <property type="entry name" value="SKP1/BTB/POZ_sf"/>
</dbReference>